<gene>
    <name evidence="6" type="primary">rbsB</name>
    <name evidence="6" type="ORF">SAMEA4364220_00214</name>
</gene>
<dbReference type="PANTHER" id="PTHR46847:SF1">
    <property type="entry name" value="D-ALLOSE-BINDING PERIPLASMIC PROTEIN-RELATED"/>
    <property type="match status" value="1"/>
</dbReference>
<dbReference type="PANTHER" id="PTHR46847">
    <property type="entry name" value="D-ALLOSE-BINDING PERIPLASMIC PROTEIN-RELATED"/>
    <property type="match status" value="1"/>
</dbReference>
<dbReference type="EMBL" id="LT906446">
    <property type="protein sequence ID" value="SNU94467.1"/>
    <property type="molecule type" value="Genomic_DNA"/>
</dbReference>
<dbReference type="GO" id="GO:0030246">
    <property type="term" value="F:carbohydrate binding"/>
    <property type="evidence" value="ECO:0007669"/>
    <property type="project" value="UniProtKB-ARBA"/>
</dbReference>
<keyword evidence="4" id="KW-1133">Transmembrane helix</keyword>
<dbReference type="GO" id="GO:0030313">
    <property type="term" value="C:cell envelope"/>
    <property type="evidence" value="ECO:0007669"/>
    <property type="project" value="UniProtKB-SubCell"/>
</dbReference>
<accession>A0A239T9Q4</accession>
<proteinExistence type="inferred from homology"/>
<evidence type="ECO:0000256" key="1">
    <source>
        <dbReference type="ARBA" id="ARBA00004196"/>
    </source>
</evidence>
<evidence type="ECO:0000256" key="2">
    <source>
        <dbReference type="ARBA" id="ARBA00007639"/>
    </source>
</evidence>
<dbReference type="Proteomes" id="UP000215383">
    <property type="component" value="Chromosome 1"/>
</dbReference>
<comment type="subcellular location">
    <subcellularLocation>
        <location evidence="1">Cell envelope</location>
    </subcellularLocation>
</comment>
<sequence length="316" mass="35723">MRSNKSFIWKIIIVLNIAIICFIYMQYIVADREHKVFGVTYMTMNNPFYKIINNEILKIVEEHNDVLITLDPALDIEKQNEQIYDLVEKRVDGIFVNPIDFQKISPALEYAKKKGIPVIIVDSQIQNKELVDCTIVSDNYNAGVQCATAMMNRLDKANIFLLKHTTAKSAEDRIKGFTDTIKGNDNYKIINESECEGQLEKAMPATQKMLEETPDVDVIMALNDPSALGAIAALESKQRYDVLVYGVDGTPDMKSLFKYNPMAAGTVAQSPISIGKIAGEKMYDIISGENVEKEVIVPVFFINKDNLNKYDEKSWQ</sequence>
<evidence type="ECO:0000256" key="4">
    <source>
        <dbReference type="SAM" id="Phobius"/>
    </source>
</evidence>
<keyword evidence="7" id="KW-1185">Reference proteome</keyword>
<dbReference type="AlphaFoldDB" id="A0A239T9Q4"/>
<evidence type="ECO:0000313" key="6">
    <source>
        <dbReference type="EMBL" id="SNU94467.1"/>
    </source>
</evidence>
<dbReference type="InterPro" id="IPR028082">
    <property type="entry name" value="Peripla_BP_I"/>
</dbReference>
<dbReference type="CDD" id="cd19971">
    <property type="entry name" value="PBP1_ABC_sugar_binding-like"/>
    <property type="match status" value="1"/>
</dbReference>
<dbReference type="SUPFAM" id="SSF53822">
    <property type="entry name" value="Periplasmic binding protein-like I"/>
    <property type="match status" value="1"/>
</dbReference>
<dbReference type="RefSeq" id="WP_027890133.1">
    <property type="nucleotide sequence ID" value="NZ_JACJLZ010000007.1"/>
</dbReference>
<evidence type="ECO:0000313" key="7">
    <source>
        <dbReference type="Proteomes" id="UP000215383"/>
    </source>
</evidence>
<keyword evidence="3" id="KW-0732">Signal</keyword>
<keyword evidence="4" id="KW-0812">Transmembrane</keyword>
<dbReference type="Pfam" id="PF13407">
    <property type="entry name" value="Peripla_BP_4"/>
    <property type="match status" value="1"/>
</dbReference>
<feature type="domain" description="Periplasmic binding protein" evidence="5">
    <location>
        <begin position="37"/>
        <end position="289"/>
    </location>
</feature>
<dbReference type="InterPro" id="IPR025997">
    <property type="entry name" value="SBP_2_dom"/>
</dbReference>
<evidence type="ECO:0000259" key="5">
    <source>
        <dbReference type="Pfam" id="PF13407"/>
    </source>
</evidence>
<dbReference type="eggNOG" id="COG1879">
    <property type="taxonomic scope" value="Bacteria"/>
</dbReference>
<organism evidence="6 7">
    <name type="scientific">Megamonas hypermegale</name>
    <dbReference type="NCBI Taxonomy" id="158847"/>
    <lineage>
        <taxon>Bacteria</taxon>
        <taxon>Bacillati</taxon>
        <taxon>Bacillota</taxon>
        <taxon>Negativicutes</taxon>
        <taxon>Selenomonadales</taxon>
        <taxon>Selenomonadaceae</taxon>
        <taxon>Megamonas</taxon>
    </lineage>
</organism>
<evidence type="ECO:0000256" key="3">
    <source>
        <dbReference type="ARBA" id="ARBA00022729"/>
    </source>
</evidence>
<dbReference type="Gene3D" id="3.40.50.2300">
    <property type="match status" value="2"/>
</dbReference>
<feature type="transmembrane region" description="Helical" evidence="4">
    <location>
        <begin position="7"/>
        <end position="27"/>
    </location>
</feature>
<protein>
    <submittedName>
        <fullName evidence="6">D-ribose-binding periplasmic protein</fullName>
    </submittedName>
</protein>
<reference evidence="6 7" key="1">
    <citation type="submission" date="2017-06" db="EMBL/GenBank/DDBJ databases">
        <authorList>
            <consortium name="Pathogen Informatics"/>
        </authorList>
    </citation>
    <scope>NUCLEOTIDE SEQUENCE [LARGE SCALE GENOMIC DNA]</scope>
    <source>
        <strain evidence="6 7">NCTC10570</strain>
    </source>
</reference>
<comment type="similarity">
    <text evidence="2">Belongs to the bacterial solute-binding protein 2 family.</text>
</comment>
<name>A0A239T9Q4_9FIRM</name>
<keyword evidence="4" id="KW-0472">Membrane</keyword>